<dbReference type="Pfam" id="PF00990">
    <property type="entry name" value="GGDEF"/>
    <property type="match status" value="1"/>
</dbReference>
<dbReference type="InterPro" id="IPR000160">
    <property type="entry name" value="GGDEF_dom"/>
</dbReference>
<dbReference type="PANTHER" id="PTHR44757">
    <property type="entry name" value="DIGUANYLATE CYCLASE DGCP"/>
    <property type="match status" value="1"/>
</dbReference>
<evidence type="ECO:0000259" key="2">
    <source>
        <dbReference type="PROSITE" id="PS50887"/>
    </source>
</evidence>
<dbReference type="Gene3D" id="3.30.70.270">
    <property type="match status" value="1"/>
</dbReference>
<dbReference type="SMART" id="SM00267">
    <property type="entry name" value="GGDEF"/>
    <property type="match status" value="1"/>
</dbReference>
<sequence>MRDLIADASKMSAVLDDEKLSALIRDLETARESAAIVTTRLQMLRAESQLALECHLESRWHGDHVIAIATSVRPLLPTAQSVAYSADIIVKAMPEMPIAYGVLVDGRWQRFPTQAMLSALNLSPVEFEELSLMDLPRGDERVRVEEWLHSVEHDRGSPLTFLASAKPSAESSDSRWMTLRMSQVSSNENPLHASATNAPDAPDGGETGGQANFFVLRDVDDEVRLREQSQDALRHLDEQLGVLSSALNASRDGFAIWKAVRNKKGDLLTFELVFINDAGAAPTGKMARKLLGRPIETVVGGTEAKDLAALFSRALSTHQVQTETVQINSSAGWVGAYQNQVVPFSHDQVLTSFRDVSEDQRERDRLNWLAEHDHLTGLPNRRNLEEILQSALDRVRGTNQFIAFAFVDIDDFKKVNDTHGHDIGDSLLKEFGQRMRLSLGEAGVVARLAGDEFGLVIDSVPSDAQLKRTLAAMLEHMREPFASTTTPLSVSCSAGVALCAGAEPISEVLRIADKAMYRAKHDGKNRFHVVHI</sequence>
<evidence type="ECO:0000256" key="1">
    <source>
        <dbReference type="SAM" id="MobiDB-lite"/>
    </source>
</evidence>
<dbReference type="InterPro" id="IPR052155">
    <property type="entry name" value="Biofilm_reg_signaling"/>
</dbReference>
<feature type="domain" description="GGDEF" evidence="2">
    <location>
        <begin position="400"/>
        <end position="532"/>
    </location>
</feature>
<dbReference type="SUPFAM" id="SSF55073">
    <property type="entry name" value="Nucleotide cyclase"/>
    <property type="match status" value="1"/>
</dbReference>
<dbReference type="NCBIfam" id="TIGR00254">
    <property type="entry name" value="GGDEF"/>
    <property type="match status" value="1"/>
</dbReference>
<feature type="region of interest" description="Disordered" evidence="1">
    <location>
        <begin position="186"/>
        <end position="208"/>
    </location>
</feature>
<proteinExistence type="predicted"/>
<protein>
    <submittedName>
        <fullName evidence="3">Unannotated protein</fullName>
    </submittedName>
</protein>
<accession>A0A6J6E515</accession>
<name>A0A6J6E515_9ZZZZ</name>
<reference evidence="3" key="1">
    <citation type="submission" date="2020-05" db="EMBL/GenBank/DDBJ databases">
        <authorList>
            <person name="Chiriac C."/>
            <person name="Salcher M."/>
            <person name="Ghai R."/>
            <person name="Kavagutti S V."/>
        </authorList>
    </citation>
    <scope>NUCLEOTIDE SEQUENCE</scope>
</reference>
<gene>
    <name evidence="3" type="ORF">UFOPK1591_01312</name>
</gene>
<evidence type="ECO:0000313" key="3">
    <source>
        <dbReference type="EMBL" id="CAB4571287.1"/>
    </source>
</evidence>
<dbReference type="CDD" id="cd01949">
    <property type="entry name" value="GGDEF"/>
    <property type="match status" value="1"/>
</dbReference>
<dbReference type="AlphaFoldDB" id="A0A6J6E515"/>
<dbReference type="Gene3D" id="3.30.450.20">
    <property type="entry name" value="PAS domain"/>
    <property type="match status" value="1"/>
</dbReference>
<organism evidence="3">
    <name type="scientific">freshwater metagenome</name>
    <dbReference type="NCBI Taxonomy" id="449393"/>
    <lineage>
        <taxon>unclassified sequences</taxon>
        <taxon>metagenomes</taxon>
        <taxon>ecological metagenomes</taxon>
    </lineage>
</organism>
<dbReference type="EMBL" id="CAEZTD010000130">
    <property type="protein sequence ID" value="CAB4571287.1"/>
    <property type="molecule type" value="Genomic_DNA"/>
</dbReference>
<dbReference type="InterPro" id="IPR029787">
    <property type="entry name" value="Nucleotide_cyclase"/>
</dbReference>
<feature type="compositionally biased region" description="Polar residues" evidence="1">
    <location>
        <begin position="186"/>
        <end position="197"/>
    </location>
</feature>
<dbReference type="InterPro" id="IPR043128">
    <property type="entry name" value="Rev_trsase/Diguanyl_cyclase"/>
</dbReference>
<dbReference type="PANTHER" id="PTHR44757:SF2">
    <property type="entry name" value="BIOFILM ARCHITECTURE MAINTENANCE PROTEIN MBAA"/>
    <property type="match status" value="1"/>
</dbReference>
<dbReference type="PROSITE" id="PS50887">
    <property type="entry name" value="GGDEF"/>
    <property type="match status" value="1"/>
</dbReference>